<gene>
    <name evidence="1" type="ORF">ISU07_01800</name>
</gene>
<name>A0A930YCN2_9ACTN</name>
<evidence type="ECO:0008006" key="3">
    <source>
        <dbReference type="Google" id="ProtNLM"/>
    </source>
</evidence>
<evidence type="ECO:0000313" key="1">
    <source>
        <dbReference type="EMBL" id="MBF4761847.1"/>
    </source>
</evidence>
<dbReference type="RefSeq" id="WP_194705031.1">
    <property type="nucleotide sequence ID" value="NZ_JADKPN010000001.1"/>
</dbReference>
<comment type="caution">
    <text evidence="1">The sequence shown here is derived from an EMBL/GenBank/DDBJ whole genome shotgun (WGS) entry which is preliminary data.</text>
</comment>
<dbReference type="Proteomes" id="UP000640489">
    <property type="component" value="Unassembled WGS sequence"/>
</dbReference>
<organism evidence="1 2">
    <name type="scientific">Nocardioides islandensis</name>
    <dbReference type="NCBI Taxonomy" id="433663"/>
    <lineage>
        <taxon>Bacteria</taxon>
        <taxon>Bacillati</taxon>
        <taxon>Actinomycetota</taxon>
        <taxon>Actinomycetes</taxon>
        <taxon>Propionibacteriales</taxon>
        <taxon>Nocardioidaceae</taxon>
        <taxon>Nocardioides</taxon>
    </lineage>
</organism>
<proteinExistence type="predicted"/>
<evidence type="ECO:0000313" key="2">
    <source>
        <dbReference type="Proteomes" id="UP000640489"/>
    </source>
</evidence>
<sequence length="297" mass="33659">MRVDVDGSIVEQRILEQAGRIQGYGAVTAWGALRWHGATFFDGTSEGGTIELPVPLNSHTKLNADPRFTMTQEQLAPTEWSVVDGIPVATIQRALFDEVRRRPSVREAANAISMTAAARLTSRHLFALYVAQRHAWTGVPHARMAVALAHDECRSPQEFRMLLVWKLDADLPQPLCNREVYDLDGRLIGIPDLFDPVAGLAGEYQGEDHKDGKRHREDVEREERFRDHGIETFEVVGGELGRRQFIAARMHHARARAKFLPPESRAWTLETPPWRTPPEPLDAYLHRIGRADQLWRT</sequence>
<dbReference type="EMBL" id="JADKPN010000001">
    <property type="protein sequence ID" value="MBF4761847.1"/>
    <property type="molecule type" value="Genomic_DNA"/>
</dbReference>
<dbReference type="AlphaFoldDB" id="A0A930YCN2"/>
<reference evidence="1" key="1">
    <citation type="submission" date="2020-11" db="EMBL/GenBank/DDBJ databases">
        <title>Nocardioides sp. nov., isolated from Soil of Cynanchum wilfordii Hemsley rhizosphere.</title>
        <authorList>
            <person name="Lee J.-S."/>
            <person name="Suh M.K."/>
            <person name="Kim J.-S."/>
        </authorList>
    </citation>
    <scope>NUCLEOTIDE SEQUENCE</scope>
    <source>
        <strain evidence="1">KCTC 19275</strain>
    </source>
</reference>
<keyword evidence="2" id="KW-1185">Reference proteome</keyword>
<accession>A0A930YCN2</accession>
<protein>
    <recommendedName>
        <fullName evidence="3">AbiEi antitoxin C-terminal domain-containing protein</fullName>
    </recommendedName>
</protein>